<keyword evidence="4 10" id="KW-0808">Transferase</keyword>
<feature type="site" description="Interaction with substrate tRNA" evidence="10">
    <location>
        <position position="101"/>
    </location>
</feature>
<dbReference type="EMBL" id="AP011743">
    <property type="protein sequence ID" value="BAL56323.1"/>
    <property type="molecule type" value="Genomic_DNA"/>
</dbReference>
<evidence type="ECO:0000256" key="6">
    <source>
        <dbReference type="ARBA" id="ARBA00022741"/>
    </source>
</evidence>
<feature type="binding site" evidence="10">
    <location>
        <begin position="12"/>
        <end position="17"/>
    </location>
    <ligand>
        <name>substrate</name>
    </ligand>
</feature>
<sequence length="306" mass="34953">MKSENLLIFGPTAVGKSELAVALAVALDGEIISADARAIYKDFNIGTAKPPAHLREKVPHHLIDFLDPTERYDVMRFRQDALRALEEIRARGKVPIVVGGSTLYISALTGTFFAGPKADPLIRQRLAAEPQEHLRKRLEVLDPEAARRIHPHDRVRTVRALEVYELTGLPISRWHKESKVPFPYRFTKIGLTLKRTILYERINARVDQMLAQGLLEEAKALKAKLTPEMPAYRTIGYEELFQYLDGKISYDEAVRLIKKHTREYAKRQIIYFKREPDVHWIDVTGKSPQEVLDEVLELLQEPGNST</sequence>
<evidence type="ECO:0000313" key="14">
    <source>
        <dbReference type="EMBL" id="BAL56323.1"/>
    </source>
</evidence>
<evidence type="ECO:0000256" key="13">
    <source>
        <dbReference type="RuleBase" id="RU003785"/>
    </source>
</evidence>
<evidence type="ECO:0000256" key="8">
    <source>
        <dbReference type="ARBA" id="ARBA00022842"/>
    </source>
</evidence>
<dbReference type="InterPro" id="IPR039657">
    <property type="entry name" value="Dimethylallyltransferase"/>
</dbReference>
<keyword evidence="8 10" id="KW-0460">Magnesium</keyword>
<dbReference type="SUPFAM" id="SSF52540">
    <property type="entry name" value="P-loop containing nucleoside triphosphate hydrolases"/>
    <property type="match status" value="2"/>
</dbReference>
<dbReference type="GO" id="GO:0005524">
    <property type="term" value="F:ATP binding"/>
    <property type="evidence" value="ECO:0007669"/>
    <property type="project" value="UniProtKB-UniRule"/>
</dbReference>
<comment type="subunit">
    <text evidence="10">Monomer.</text>
</comment>
<dbReference type="EC" id="2.5.1.75" evidence="10"/>
<evidence type="ECO:0000256" key="7">
    <source>
        <dbReference type="ARBA" id="ARBA00022840"/>
    </source>
</evidence>
<dbReference type="InterPro" id="IPR018022">
    <property type="entry name" value="IPT"/>
</dbReference>
<keyword evidence="5 10" id="KW-0819">tRNA processing</keyword>
<name>H5SJI7_9BACT</name>
<reference evidence="14" key="1">
    <citation type="journal article" date="2005" name="Environ. Microbiol.">
        <title>Genetic and functional properties of uncultivated thermophilic crenarchaeotes from a subsurface gold mine as revealed by analysis of genome fragments.</title>
        <authorList>
            <person name="Nunoura T."/>
            <person name="Hirayama H."/>
            <person name="Takami H."/>
            <person name="Oida H."/>
            <person name="Nishi S."/>
            <person name="Shimamura S."/>
            <person name="Suzuki Y."/>
            <person name="Inagaki F."/>
            <person name="Takai K."/>
            <person name="Nealson K.H."/>
            <person name="Horikoshi K."/>
        </authorList>
    </citation>
    <scope>NUCLEOTIDE SEQUENCE</scope>
</reference>
<protein>
    <recommendedName>
        <fullName evidence="10">tRNA dimethylallyltransferase</fullName>
        <ecNumber evidence="10">2.5.1.75</ecNumber>
    </recommendedName>
    <alternativeName>
        <fullName evidence="10">Dimethylallyl diphosphate:tRNA dimethylallyltransferase</fullName>
        <shortName evidence="10">DMAPP:tRNA dimethylallyltransferase</shortName>
        <shortName evidence="10">DMATase</shortName>
    </alternativeName>
    <alternativeName>
        <fullName evidence="10">Isopentenyl-diphosphate:tRNA isopentenyltransferase</fullName>
        <shortName evidence="10">IPP transferase</shortName>
        <shortName evidence="10">IPPT</shortName>
        <shortName evidence="10">IPTase</shortName>
    </alternativeName>
</protein>
<evidence type="ECO:0000256" key="9">
    <source>
        <dbReference type="ARBA" id="ARBA00049563"/>
    </source>
</evidence>
<dbReference type="AlphaFoldDB" id="H5SJI7"/>
<comment type="cofactor">
    <cofactor evidence="1 10">
        <name>Mg(2+)</name>
        <dbReference type="ChEBI" id="CHEBI:18420"/>
    </cofactor>
</comment>
<accession>H5SJI7</accession>
<comment type="function">
    <text evidence="2 10 12">Catalyzes the transfer of a dimethylallyl group onto the adenine at position 37 in tRNAs that read codons beginning with uridine, leading to the formation of N6-(dimethylallyl)adenosine (i(6)A).</text>
</comment>
<dbReference type="PANTHER" id="PTHR11088:SF60">
    <property type="entry name" value="TRNA DIMETHYLALLYLTRANSFERASE"/>
    <property type="match status" value="1"/>
</dbReference>
<gene>
    <name evidence="10" type="primary">miaA</name>
    <name evidence="14" type="ORF">HGMM_F36B04C26</name>
</gene>
<comment type="caution">
    <text evidence="10">Lacks conserved residue(s) required for the propagation of feature annotation.</text>
</comment>
<evidence type="ECO:0000256" key="12">
    <source>
        <dbReference type="RuleBase" id="RU003784"/>
    </source>
</evidence>
<dbReference type="Pfam" id="PF01715">
    <property type="entry name" value="IPPT"/>
    <property type="match status" value="1"/>
</dbReference>
<evidence type="ECO:0000256" key="3">
    <source>
        <dbReference type="ARBA" id="ARBA00005842"/>
    </source>
</evidence>
<evidence type="ECO:0000256" key="5">
    <source>
        <dbReference type="ARBA" id="ARBA00022694"/>
    </source>
</evidence>
<organism evidence="14">
    <name type="scientific">uncultured Acetothermia bacterium</name>
    <dbReference type="NCBI Taxonomy" id="236499"/>
    <lineage>
        <taxon>Bacteria</taxon>
        <taxon>Candidatus Bipolaricaulota</taxon>
        <taxon>environmental samples</taxon>
    </lineage>
</organism>
<feature type="site" description="Interaction with substrate tRNA" evidence="10">
    <location>
        <position position="123"/>
    </location>
</feature>
<keyword evidence="7 10" id="KW-0067">ATP-binding</keyword>
<dbReference type="PANTHER" id="PTHR11088">
    <property type="entry name" value="TRNA DIMETHYLALLYLTRANSFERASE"/>
    <property type="match status" value="1"/>
</dbReference>
<evidence type="ECO:0000256" key="1">
    <source>
        <dbReference type="ARBA" id="ARBA00001946"/>
    </source>
</evidence>
<dbReference type="InterPro" id="IPR027417">
    <property type="entry name" value="P-loop_NTPase"/>
</dbReference>
<evidence type="ECO:0000256" key="11">
    <source>
        <dbReference type="RuleBase" id="RU003783"/>
    </source>
</evidence>
<evidence type="ECO:0000256" key="10">
    <source>
        <dbReference type="HAMAP-Rule" id="MF_00185"/>
    </source>
</evidence>
<comment type="similarity">
    <text evidence="3 10 13">Belongs to the IPP transferase family.</text>
</comment>
<dbReference type="Gene3D" id="1.10.20.140">
    <property type="match status" value="1"/>
</dbReference>
<dbReference type="NCBIfam" id="TIGR00174">
    <property type="entry name" value="miaA"/>
    <property type="match status" value="1"/>
</dbReference>
<reference evidence="14" key="2">
    <citation type="journal article" date="2012" name="PLoS ONE">
        <title>A Deeply Branching Thermophilic Bacterium with an Ancient Acetyl-CoA Pathway Dominates a Subsurface Ecosystem.</title>
        <authorList>
            <person name="Takami H."/>
            <person name="Noguchi H."/>
            <person name="Takaki Y."/>
            <person name="Uchiyama I."/>
            <person name="Toyoda A."/>
            <person name="Nishi S."/>
            <person name="Chee G.-J."/>
            <person name="Arai W."/>
            <person name="Nunoura T."/>
            <person name="Itoh T."/>
            <person name="Hattori M."/>
            <person name="Takai K."/>
        </authorList>
    </citation>
    <scope>NUCLEOTIDE SEQUENCE</scope>
</reference>
<evidence type="ECO:0000256" key="4">
    <source>
        <dbReference type="ARBA" id="ARBA00022679"/>
    </source>
</evidence>
<feature type="binding site" evidence="10">
    <location>
        <begin position="10"/>
        <end position="17"/>
    </location>
    <ligand>
        <name>ATP</name>
        <dbReference type="ChEBI" id="CHEBI:30616"/>
    </ligand>
</feature>
<dbReference type="GO" id="GO:0006400">
    <property type="term" value="P:tRNA modification"/>
    <property type="evidence" value="ECO:0007669"/>
    <property type="project" value="TreeGrafter"/>
</dbReference>
<proteinExistence type="inferred from homology"/>
<keyword evidence="6 10" id="KW-0547">Nucleotide-binding</keyword>
<dbReference type="GO" id="GO:0052381">
    <property type="term" value="F:tRNA dimethylallyltransferase activity"/>
    <property type="evidence" value="ECO:0007669"/>
    <property type="project" value="UniProtKB-UniRule"/>
</dbReference>
<comment type="catalytic activity">
    <reaction evidence="9 10 11">
        <text>adenosine(37) in tRNA + dimethylallyl diphosphate = N(6)-dimethylallyladenosine(37) in tRNA + diphosphate</text>
        <dbReference type="Rhea" id="RHEA:26482"/>
        <dbReference type="Rhea" id="RHEA-COMP:10162"/>
        <dbReference type="Rhea" id="RHEA-COMP:10375"/>
        <dbReference type="ChEBI" id="CHEBI:33019"/>
        <dbReference type="ChEBI" id="CHEBI:57623"/>
        <dbReference type="ChEBI" id="CHEBI:74411"/>
        <dbReference type="ChEBI" id="CHEBI:74415"/>
        <dbReference type="EC" id="2.5.1.75"/>
    </reaction>
</comment>
<dbReference type="HAMAP" id="MF_00185">
    <property type="entry name" value="IPP_trans"/>
    <property type="match status" value="1"/>
</dbReference>
<dbReference type="Gene3D" id="3.40.50.300">
    <property type="entry name" value="P-loop containing nucleotide triphosphate hydrolases"/>
    <property type="match status" value="1"/>
</dbReference>
<evidence type="ECO:0000256" key="2">
    <source>
        <dbReference type="ARBA" id="ARBA00003213"/>
    </source>
</evidence>